<protein>
    <submittedName>
        <fullName evidence="1">Protein kinase</fullName>
    </submittedName>
</protein>
<dbReference type="PROSITE" id="PS51257">
    <property type="entry name" value="PROKAR_LIPOPROTEIN"/>
    <property type="match status" value="1"/>
</dbReference>
<reference evidence="1 2" key="1">
    <citation type="journal article" date="2018" name="J. Microbiol.">
        <title>Bacillus spongiae sp. nov., isolated from sponge of Jeju Island.</title>
        <authorList>
            <person name="Lee G.E."/>
            <person name="Im W.T."/>
            <person name="Park J.S."/>
        </authorList>
    </citation>
    <scope>NUCLEOTIDE SEQUENCE [LARGE SCALE GENOMIC DNA]</scope>
    <source>
        <strain evidence="1 2">135PIL107-10</strain>
    </source>
</reference>
<evidence type="ECO:0000313" key="1">
    <source>
        <dbReference type="EMBL" id="MEI5909660.1"/>
    </source>
</evidence>
<gene>
    <name evidence="1" type="ORF">WAK64_21940</name>
</gene>
<organism evidence="1 2">
    <name type="scientific">Bacillus spongiae</name>
    <dbReference type="NCBI Taxonomy" id="2683610"/>
    <lineage>
        <taxon>Bacteria</taxon>
        <taxon>Bacillati</taxon>
        <taxon>Bacillota</taxon>
        <taxon>Bacilli</taxon>
        <taxon>Bacillales</taxon>
        <taxon>Bacillaceae</taxon>
        <taxon>Bacillus</taxon>
    </lineage>
</organism>
<dbReference type="RefSeq" id="WP_336589103.1">
    <property type="nucleotide sequence ID" value="NZ_JBBAXC010000034.1"/>
</dbReference>
<dbReference type="Proteomes" id="UP001312865">
    <property type="component" value="Unassembled WGS sequence"/>
</dbReference>
<keyword evidence="1" id="KW-0808">Transferase</keyword>
<keyword evidence="1" id="KW-0418">Kinase</keyword>
<comment type="caution">
    <text evidence="1">The sequence shown here is derived from an EMBL/GenBank/DDBJ whole genome shotgun (WGS) entry which is preliminary data.</text>
</comment>
<accession>A0ABU8HJX4</accession>
<dbReference type="EMBL" id="JBBAXC010000034">
    <property type="protein sequence ID" value="MEI5909660.1"/>
    <property type="molecule type" value="Genomic_DNA"/>
</dbReference>
<evidence type="ECO:0000313" key="2">
    <source>
        <dbReference type="Proteomes" id="UP001312865"/>
    </source>
</evidence>
<keyword evidence="2" id="KW-1185">Reference proteome</keyword>
<dbReference type="GO" id="GO:0016301">
    <property type="term" value="F:kinase activity"/>
    <property type="evidence" value="ECO:0007669"/>
    <property type="project" value="UniProtKB-KW"/>
</dbReference>
<proteinExistence type="predicted"/>
<sequence length="171" mass="20214">MTYLKSLTGIYYLGIGCGIWSKDEVIEWCDRVIEAIDHPPIELIETSIMSKSKIDDIQGKLFELSKIEDEEHFVKMVLSIIFYKIQKEQLSIERAIRITSRLLVQTGLSWENKYRILYSIDDEYDLALGGIIQYQINEVEQEYIKELGVFKEYITEFTETYHKVLKQTWIK</sequence>
<name>A0ABU8HJX4_9BACI</name>